<evidence type="ECO:0000313" key="11">
    <source>
        <dbReference type="Proteomes" id="UP000236197"/>
    </source>
</evidence>
<feature type="binding site" evidence="7">
    <location>
        <position position="219"/>
    </location>
    <ligand>
        <name>substrate</name>
    </ligand>
</feature>
<comment type="cofactor">
    <cofactor evidence="8">
        <name>a divalent metal cation</name>
        <dbReference type="ChEBI" id="CHEBI:60240"/>
    </cofactor>
    <text evidence="8">Binds 1 divalent metal cation per subunit.</text>
</comment>
<feature type="binding site" evidence="7">
    <location>
        <position position="133"/>
    </location>
    <ligand>
        <name>substrate</name>
    </ligand>
</feature>
<dbReference type="Pfam" id="PF01979">
    <property type="entry name" value="Amidohydro_1"/>
    <property type="match status" value="1"/>
</dbReference>
<dbReference type="SUPFAM" id="SSF51556">
    <property type="entry name" value="Metallo-dependent hydrolases"/>
    <property type="match status" value="1"/>
</dbReference>
<evidence type="ECO:0000256" key="8">
    <source>
        <dbReference type="PIRSR" id="PIRSR038994-3"/>
    </source>
</evidence>
<reference evidence="11" key="1">
    <citation type="submission" date="2018-01" db="EMBL/GenBank/DDBJ databases">
        <title>Rubneribacter badeniensis gen. nov., sp. nov., and Colonibacter rubneri, gen. nov., sp. nov., WGS of new members of the Eggerthellaceae.</title>
        <authorList>
            <person name="Danylec N."/>
            <person name="Stoll D.A."/>
            <person name="Doetsch A."/>
            <person name="Kulling S.E."/>
            <person name="Huch M."/>
        </authorList>
    </citation>
    <scope>NUCLEOTIDE SEQUENCE [LARGE SCALE GENOMIC DNA]</scope>
    <source>
        <strain evidence="11">ResAG-96</strain>
    </source>
</reference>
<dbReference type="PIRSF" id="PIRSF038994">
    <property type="entry name" value="NagA"/>
    <property type="match status" value="1"/>
</dbReference>
<evidence type="ECO:0000256" key="2">
    <source>
        <dbReference type="ARBA" id="ARBA00022723"/>
    </source>
</evidence>
<protein>
    <submittedName>
        <fullName evidence="10">N-acetylglucosamine-6-phosphate deacetylase</fullName>
    </submittedName>
</protein>
<dbReference type="GO" id="GO:0046872">
    <property type="term" value="F:metal ion binding"/>
    <property type="evidence" value="ECO:0007669"/>
    <property type="project" value="UniProtKB-KW"/>
</dbReference>
<dbReference type="NCBIfam" id="TIGR00221">
    <property type="entry name" value="nagA"/>
    <property type="match status" value="1"/>
</dbReference>
<name>A0A2K2U9V7_9ACTN</name>
<dbReference type="EMBL" id="PPEK01000013">
    <property type="protein sequence ID" value="PNV67059.1"/>
    <property type="molecule type" value="Genomic_DNA"/>
</dbReference>
<evidence type="ECO:0000256" key="1">
    <source>
        <dbReference type="ARBA" id="ARBA00010716"/>
    </source>
</evidence>
<keyword evidence="11" id="KW-1185">Reference proteome</keyword>
<dbReference type="InterPro" id="IPR006680">
    <property type="entry name" value="Amidohydro-rel"/>
</dbReference>
<dbReference type="PANTHER" id="PTHR11113">
    <property type="entry name" value="N-ACETYLGLUCOSAMINE-6-PHOSPHATE DEACETYLASE"/>
    <property type="match status" value="1"/>
</dbReference>
<dbReference type="RefSeq" id="WP_103265568.1">
    <property type="nucleotide sequence ID" value="NZ_CABMLE010000013.1"/>
</dbReference>
<dbReference type="Proteomes" id="UP000236197">
    <property type="component" value="Unassembled WGS sequence"/>
</dbReference>
<organism evidence="10 11">
    <name type="scientific">Enteroscipio rubneri</name>
    <dbReference type="NCBI Taxonomy" id="2070686"/>
    <lineage>
        <taxon>Bacteria</taxon>
        <taxon>Bacillati</taxon>
        <taxon>Actinomycetota</taxon>
        <taxon>Coriobacteriia</taxon>
        <taxon>Eggerthellales</taxon>
        <taxon>Eggerthellaceae</taxon>
        <taxon>Enteroscipio</taxon>
    </lineage>
</organism>
<dbReference type="AlphaFoldDB" id="A0A2K2U9V7"/>
<keyword evidence="2 8" id="KW-0479">Metal-binding</keyword>
<feature type="binding site" evidence="8">
    <location>
        <position position="208"/>
    </location>
    <ligand>
        <name>Zn(2+)</name>
        <dbReference type="ChEBI" id="CHEBI:29105"/>
    </ligand>
</feature>
<dbReference type="Gene3D" id="2.30.40.10">
    <property type="entry name" value="Urease, subunit C, domain 1"/>
    <property type="match status" value="1"/>
</dbReference>
<feature type="binding site" evidence="7">
    <location>
        <begin position="211"/>
        <end position="212"/>
    </location>
    <ligand>
        <name>substrate</name>
    </ligand>
</feature>
<proteinExistence type="inferred from homology"/>
<feature type="active site" description="Proton donor/acceptor" evidence="6">
    <location>
        <position position="266"/>
    </location>
</feature>
<dbReference type="InterPro" id="IPR011059">
    <property type="entry name" value="Metal-dep_hydrolase_composite"/>
</dbReference>
<evidence type="ECO:0000256" key="3">
    <source>
        <dbReference type="ARBA" id="ARBA00022801"/>
    </source>
</evidence>
<dbReference type="GO" id="GO:0006046">
    <property type="term" value="P:N-acetylglucosamine catabolic process"/>
    <property type="evidence" value="ECO:0007669"/>
    <property type="project" value="TreeGrafter"/>
</dbReference>
<keyword evidence="4 5" id="KW-0119">Carbohydrate metabolism</keyword>
<dbReference type="OrthoDB" id="9776488at2"/>
<gene>
    <name evidence="10" type="primary">nagA</name>
    <name evidence="10" type="ORF">C2L71_09720</name>
</gene>
<feature type="binding site" evidence="7">
    <location>
        <position position="243"/>
    </location>
    <ligand>
        <name>substrate</name>
    </ligand>
</feature>
<feature type="binding site" evidence="8">
    <location>
        <position position="187"/>
    </location>
    <ligand>
        <name>Zn(2+)</name>
        <dbReference type="ChEBI" id="CHEBI:29105"/>
    </ligand>
</feature>
<sequence length="374" mass="39282">MLITNGNVFDGRGFATRDVAVADGRFAEAADVGDGDVLDAAGCYVIPGLVDVHFHGCLGADLCDGTGEALSTIARHEASRGVTAICPATMTYPEEKLAGIMRAAAAFAPTDDEAALVGVNMEGPFISPDKIGAQNPAYVQVPDAAMLRRLQEAAGGLVKLVDIAPEEEGALAFIDEMADEVRISLAHTTADYDCTRAAFEHGARQLTHLYNAMPPLHHRKPGPIPAAFERDDVTAELIADGVHIHPAMVRMAFRLFGDDRMVLISDSMRATGLEDGVYDLGGQDVTVRGNLATLADGTIAGSATDLAACLRWAVREADIPLESAVKAATANPARAIGVDAERGAIEPGKVADAVLLDAETLDVRHVVLRGRLLA</sequence>
<dbReference type="CDD" id="cd00854">
    <property type="entry name" value="NagA"/>
    <property type="match status" value="1"/>
</dbReference>
<dbReference type="PANTHER" id="PTHR11113:SF14">
    <property type="entry name" value="N-ACETYLGLUCOSAMINE-6-PHOSPHATE DEACETYLASE"/>
    <property type="match status" value="1"/>
</dbReference>
<comment type="caution">
    <text evidence="10">The sequence shown here is derived from an EMBL/GenBank/DDBJ whole genome shotgun (WGS) entry which is preliminary data.</text>
</comment>
<evidence type="ECO:0000313" key="10">
    <source>
        <dbReference type="EMBL" id="PNV67059.1"/>
    </source>
</evidence>
<evidence type="ECO:0000259" key="9">
    <source>
        <dbReference type="Pfam" id="PF01979"/>
    </source>
</evidence>
<dbReference type="InterPro" id="IPR003764">
    <property type="entry name" value="GlcNAc_6-P_deAcase"/>
</dbReference>
<dbReference type="InterPro" id="IPR032466">
    <property type="entry name" value="Metal_Hydrolase"/>
</dbReference>
<comment type="similarity">
    <text evidence="1 5">Belongs to the metallo-dependent hydrolases superfamily. NagA family.</text>
</comment>
<dbReference type="SUPFAM" id="SSF51338">
    <property type="entry name" value="Composite domain of metallo-dependent hydrolases"/>
    <property type="match status" value="1"/>
</dbReference>
<evidence type="ECO:0000256" key="4">
    <source>
        <dbReference type="ARBA" id="ARBA00023277"/>
    </source>
</evidence>
<feature type="binding site" evidence="8">
    <location>
        <position position="122"/>
    </location>
    <ligand>
        <name>Zn(2+)</name>
        <dbReference type="ChEBI" id="CHEBI:29105"/>
    </ligand>
</feature>
<dbReference type="Gene3D" id="3.20.20.140">
    <property type="entry name" value="Metal-dependent hydrolases"/>
    <property type="match status" value="1"/>
</dbReference>
<feature type="binding site" evidence="7">
    <location>
        <begin position="299"/>
        <end position="301"/>
    </location>
    <ligand>
        <name>substrate</name>
    </ligand>
</feature>
<dbReference type="GO" id="GO:0008448">
    <property type="term" value="F:N-acetylglucosamine-6-phosphate deacetylase activity"/>
    <property type="evidence" value="ECO:0007669"/>
    <property type="project" value="InterPro"/>
</dbReference>
<accession>A0A2K2U9V7</accession>
<keyword evidence="3 5" id="KW-0378">Hydrolase</keyword>
<evidence type="ECO:0000256" key="6">
    <source>
        <dbReference type="PIRSR" id="PIRSR038994-1"/>
    </source>
</evidence>
<evidence type="ECO:0000256" key="7">
    <source>
        <dbReference type="PIRSR" id="PIRSR038994-2"/>
    </source>
</evidence>
<feature type="domain" description="Amidohydrolase-related" evidence="9">
    <location>
        <begin position="44"/>
        <end position="372"/>
    </location>
</feature>
<evidence type="ECO:0000256" key="5">
    <source>
        <dbReference type="PIRNR" id="PIRNR038994"/>
    </source>
</evidence>